<dbReference type="SUPFAM" id="SSF57414">
    <property type="entry name" value="Hairpin loop containing domain-like"/>
    <property type="match status" value="2"/>
</dbReference>
<feature type="domain" description="Apple" evidence="1">
    <location>
        <begin position="324"/>
        <end position="411"/>
    </location>
</feature>
<dbReference type="Pfam" id="PF00024">
    <property type="entry name" value="PAN_1"/>
    <property type="match status" value="2"/>
</dbReference>
<dbReference type="InterPro" id="IPR003609">
    <property type="entry name" value="Pan_app"/>
</dbReference>
<feature type="domain" description="Apple" evidence="1">
    <location>
        <begin position="204"/>
        <end position="295"/>
    </location>
</feature>
<protein>
    <recommendedName>
        <fullName evidence="1">Apple domain-containing protein</fullName>
    </recommendedName>
</protein>
<evidence type="ECO:0000313" key="3">
    <source>
        <dbReference type="Proteomes" id="UP000242913"/>
    </source>
</evidence>
<dbReference type="AlphaFoldDB" id="A0A238BHJ2"/>
<evidence type="ECO:0000259" key="1">
    <source>
        <dbReference type="PROSITE" id="PS50948"/>
    </source>
</evidence>
<dbReference type="InterPro" id="IPR052774">
    <property type="entry name" value="Celegans_DevNeuronal_Protein"/>
</dbReference>
<sequence>MKERFLGNQAELCMQAYPNLQITCATAYDQRIVVSEHECRDLCLKMSAQTCQYNKIRMECKLFDIVVVLQRKVSRQKERRITSTEIEIVKDSNNFLTKSCVPSVTPNIGFLLFLNDDCDFGESKQANKNVTSKQSTFTAPGNNSINMVSQERKSLVLDDRIQEIRINATVETTKLNASIPYYSSRNELQHEFRSTVTLSSSEDCASGFSVYIEAIDGIQVIDEGLATFQTRTPKICLHKCMKNKLNDGSLLSTKCHSVQYDRINKRCSLFNTSITPTGNAYYIPNENSIYFEKICISDDSQIVESLKNSYETLQISLDMVRRKCEIVLRRIPQYILVGHATAVISAPSHNDCIEMCLRSLEVLAFTCRSAIYFYEYPKSNCILNKDSARTRPEYFTNEREQKVDYIEMDECRPT</sequence>
<dbReference type="PANTHER" id="PTHR47327:SF21">
    <property type="entry name" value="APPLE DOMAIN-CONTAINING PROTEIN"/>
    <property type="match status" value="1"/>
</dbReference>
<evidence type="ECO:0000313" key="2">
    <source>
        <dbReference type="EMBL" id="OZC04939.1"/>
    </source>
</evidence>
<dbReference type="Proteomes" id="UP000242913">
    <property type="component" value="Unassembled WGS sequence"/>
</dbReference>
<dbReference type="PANTHER" id="PTHR47327">
    <property type="entry name" value="FI18240P1-RELATED"/>
    <property type="match status" value="1"/>
</dbReference>
<dbReference type="Gene3D" id="3.50.4.10">
    <property type="entry name" value="Hepatocyte Growth Factor"/>
    <property type="match status" value="2"/>
</dbReference>
<gene>
    <name evidence="2" type="ORF">X798_08091</name>
</gene>
<name>A0A238BHJ2_9BILA</name>
<dbReference type="OrthoDB" id="5814086at2759"/>
<dbReference type="PROSITE" id="PS50948">
    <property type="entry name" value="PAN"/>
    <property type="match status" value="2"/>
</dbReference>
<dbReference type="SMART" id="SM00473">
    <property type="entry name" value="PAN_AP"/>
    <property type="match status" value="3"/>
</dbReference>
<dbReference type="CDD" id="cd01099">
    <property type="entry name" value="PAN_AP_HGF"/>
    <property type="match status" value="1"/>
</dbReference>
<dbReference type="GO" id="GO:0009653">
    <property type="term" value="P:anatomical structure morphogenesis"/>
    <property type="evidence" value="ECO:0007669"/>
    <property type="project" value="TreeGrafter"/>
</dbReference>
<accession>A0A238BHJ2</accession>
<keyword evidence="3" id="KW-1185">Reference proteome</keyword>
<proteinExistence type="predicted"/>
<dbReference type="EMBL" id="KZ271555">
    <property type="protein sequence ID" value="OZC04939.1"/>
    <property type="molecule type" value="Genomic_DNA"/>
</dbReference>
<reference evidence="2 3" key="1">
    <citation type="submission" date="2015-12" db="EMBL/GenBank/DDBJ databases">
        <title>Draft genome of the nematode, Onchocerca flexuosa.</title>
        <authorList>
            <person name="Mitreva M."/>
        </authorList>
    </citation>
    <scope>NUCLEOTIDE SEQUENCE [LARGE SCALE GENOMIC DNA]</scope>
    <source>
        <strain evidence="2">Red Deer</strain>
    </source>
</reference>
<organism evidence="2 3">
    <name type="scientific">Onchocerca flexuosa</name>
    <dbReference type="NCBI Taxonomy" id="387005"/>
    <lineage>
        <taxon>Eukaryota</taxon>
        <taxon>Metazoa</taxon>
        <taxon>Ecdysozoa</taxon>
        <taxon>Nematoda</taxon>
        <taxon>Chromadorea</taxon>
        <taxon>Rhabditida</taxon>
        <taxon>Spirurina</taxon>
        <taxon>Spiruromorpha</taxon>
        <taxon>Filarioidea</taxon>
        <taxon>Onchocercidae</taxon>
        <taxon>Onchocerca</taxon>
    </lineage>
</organism>